<dbReference type="EMBL" id="ML993588">
    <property type="protein sequence ID" value="KAF2169477.1"/>
    <property type="molecule type" value="Genomic_DNA"/>
</dbReference>
<dbReference type="OrthoDB" id="3687641at2759"/>
<dbReference type="InterPro" id="IPR021765">
    <property type="entry name" value="UstYa-like"/>
</dbReference>
<keyword evidence="3" id="KW-0472">Membrane</keyword>
<dbReference type="PANTHER" id="PTHR33365">
    <property type="entry name" value="YALI0B05434P"/>
    <property type="match status" value="1"/>
</dbReference>
<protein>
    <recommendedName>
        <fullName evidence="6">Tat pathway signal sequence</fullName>
    </recommendedName>
</protein>
<keyword evidence="3" id="KW-0812">Transmembrane</keyword>
<keyword evidence="5" id="KW-1185">Reference proteome</keyword>
<dbReference type="GO" id="GO:0043386">
    <property type="term" value="P:mycotoxin biosynthetic process"/>
    <property type="evidence" value="ECO:0007669"/>
    <property type="project" value="InterPro"/>
</dbReference>
<comment type="pathway">
    <text evidence="1">Mycotoxin biosynthesis.</text>
</comment>
<dbReference type="RefSeq" id="XP_033670366.1">
    <property type="nucleotide sequence ID" value="XM_033805502.1"/>
</dbReference>
<evidence type="ECO:0000256" key="3">
    <source>
        <dbReference type="SAM" id="Phobius"/>
    </source>
</evidence>
<feature type="transmembrane region" description="Helical" evidence="3">
    <location>
        <begin position="34"/>
        <end position="53"/>
    </location>
</feature>
<reference evidence="4" key="1">
    <citation type="journal article" date="2020" name="Stud. Mycol.">
        <title>101 Dothideomycetes genomes: a test case for predicting lifestyles and emergence of pathogens.</title>
        <authorList>
            <person name="Haridas S."/>
            <person name="Albert R."/>
            <person name="Binder M."/>
            <person name="Bloem J."/>
            <person name="Labutti K."/>
            <person name="Salamov A."/>
            <person name="Andreopoulos B."/>
            <person name="Baker S."/>
            <person name="Barry K."/>
            <person name="Bills G."/>
            <person name="Bluhm B."/>
            <person name="Cannon C."/>
            <person name="Castanera R."/>
            <person name="Culley D."/>
            <person name="Daum C."/>
            <person name="Ezra D."/>
            <person name="Gonzalez J."/>
            <person name="Henrissat B."/>
            <person name="Kuo A."/>
            <person name="Liang C."/>
            <person name="Lipzen A."/>
            <person name="Lutzoni F."/>
            <person name="Magnuson J."/>
            <person name="Mondo S."/>
            <person name="Nolan M."/>
            <person name="Ohm R."/>
            <person name="Pangilinan J."/>
            <person name="Park H.-J."/>
            <person name="Ramirez L."/>
            <person name="Alfaro M."/>
            <person name="Sun H."/>
            <person name="Tritt A."/>
            <person name="Yoshinaga Y."/>
            <person name="Zwiers L.-H."/>
            <person name="Turgeon B."/>
            <person name="Goodwin S."/>
            <person name="Spatafora J."/>
            <person name="Crous P."/>
            <person name="Grigoriev I."/>
        </authorList>
    </citation>
    <scope>NUCLEOTIDE SEQUENCE</scope>
    <source>
        <strain evidence="4">ATCC 36951</strain>
    </source>
</reference>
<dbReference type="Proteomes" id="UP000799537">
    <property type="component" value="Unassembled WGS sequence"/>
</dbReference>
<evidence type="ECO:0000313" key="4">
    <source>
        <dbReference type="EMBL" id="KAF2169477.1"/>
    </source>
</evidence>
<evidence type="ECO:0000313" key="5">
    <source>
        <dbReference type="Proteomes" id="UP000799537"/>
    </source>
</evidence>
<accession>A0A6A6CQA8</accession>
<evidence type="ECO:0000256" key="2">
    <source>
        <dbReference type="ARBA" id="ARBA00035112"/>
    </source>
</evidence>
<sequence length="227" mass="25331">MKYAWNHGTYNRLESDLPTHGSAIVRTKSTRLRIAGSLIITGLIAGLGIWAYSKARQEQNEQSPTSKFSRIQVATEVRSFTPSAVYLDGQPWTADMPKGGGYVTTQGRVEPDANGTYVVSMWHQIHCLQYINHALFPGGKIACREVDDVEQSLHLRHCIEYISKAILCAADTTLEKATVTPLNDGRHNYFVGEESAWETPHKCRSLEPINSLVEEYSVSKYAQNGDK</sequence>
<evidence type="ECO:0000256" key="1">
    <source>
        <dbReference type="ARBA" id="ARBA00004685"/>
    </source>
</evidence>
<proteinExistence type="inferred from homology"/>
<dbReference type="GeneID" id="54558774"/>
<gene>
    <name evidence="4" type="ORF">M409DRAFT_20691</name>
</gene>
<evidence type="ECO:0008006" key="6">
    <source>
        <dbReference type="Google" id="ProtNLM"/>
    </source>
</evidence>
<comment type="similarity">
    <text evidence="2">Belongs to the ustYa family.</text>
</comment>
<organism evidence="4 5">
    <name type="scientific">Zasmidium cellare ATCC 36951</name>
    <dbReference type="NCBI Taxonomy" id="1080233"/>
    <lineage>
        <taxon>Eukaryota</taxon>
        <taxon>Fungi</taxon>
        <taxon>Dikarya</taxon>
        <taxon>Ascomycota</taxon>
        <taxon>Pezizomycotina</taxon>
        <taxon>Dothideomycetes</taxon>
        <taxon>Dothideomycetidae</taxon>
        <taxon>Mycosphaerellales</taxon>
        <taxon>Mycosphaerellaceae</taxon>
        <taxon>Zasmidium</taxon>
    </lineage>
</organism>
<dbReference type="AlphaFoldDB" id="A0A6A6CQA8"/>
<name>A0A6A6CQA8_ZASCE</name>
<dbReference type="Pfam" id="PF11807">
    <property type="entry name" value="UstYa"/>
    <property type="match status" value="1"/>
</dbReference>
<keyword evidence="3" id="KW-1133">Transmembrane helix</keyword>
<dbReference type="PANTHER" id="PTHR33365:SF4">
    <property type="entry name" value="CYCLOCHLOROTINE BIOSYNTHESIS PROTEIN O"/>
    <property type="match status" value="1"/>
</dbReference>